<dbReference type="PROSITE" id="PS51462">
    <property type="entry name" value="NUDIX"/>
    <property type="match status" value="1"/>
</dbReference>
<evidence type="ECO:0000313" key="5">
    <source>
        <dbReference type="Proteomes" id="UP000538292"/>
    </source>
</evidence>
<accession>A0A7W2ARA2</accession>
<dbReference type="RefSeq" id="WP_181739778.1">
    <property type="nucleotide sequence ID" value="NZ_JACEOL010000029.1"/>
</dbReference>
<dbReference type="SUPFAM" id="SSF55811">
    <property type="entry name" value="Nudix"/>
    <property type="match status" value="1"/>
</dbReference>
<dbReference type="GO" id="GO:0016787">
    <property type="term" value="F:hydrolase activity"/>
    <property type="evidence" value="ECO:0007669"/>
    <property type="project" value="UniProtKB-KW"/>
</dbReference>
<dbReference type="InterPro" id="IPR020084">
    <property type="entry name" value="NUDIX_hydrolase_CS"/>
</dbReference>
<dbReference type="PROSITE" id="PS00893">
    <property type="entry name" value="NUDIX_BOX"/>
    <property type="match status" value="1"/>
</dbReference>
<dbReference type="PANTHER" id="PTHR43046:SF14">
    <property type="entry name" value="MUTT_NUDIX FAMILY PROTEIN"/>
    <property type="match status" value="1"/>
</dbReference>
<name>A0A7W2ARA2_9BACL</name>
<dbReference type="Proteomes" id="UP000538292">
    <property type="component" value="Unassembled WGS sequence"/>
</dbReference>
<dbReference type="Pfam" id="PF00293">
    <property type="entry name" value="NUDIX"/>
    <property type="match status" value="1"/>
</dbReference>
<sequence>MSKDRFTAPVTIHLFFIREDQILLLRRYNTGYEDGNYSVVAGHLDGGETVKQAAVREAKEETGVSLREDDVKIVGVMHRKTGDERIDFFAAVKNWEGEIQNREPHKCNDLRFFSLDNLPANMIPYIVRAIHNYRKGRWFDSFGWESVTVDSTR</sequence>
<reference evidence="4 5" key="1">
    <citation type="submission" date="2020-07" db="EMBL/GenBank/DDBJ databases">
        <title>Thermoactinomyces phylogeny.</title>
        <authorList>
            <person name="Dunlap C."/>
        </authorList>
    </citation>
    <scope>NUCLEOTIDE SEQUENCE [LARGE SCALE GENOMIC DNA]</scope>
    <source>
        <strain evidence="4 5">AMNI-1</strain>
    </source>
</reference>
<dbReference type="CDD" id="cd04683">
    <property type="entry name" value="NUDIX_Hydrolase"/>
    <property type="match status" value="1"/>
</dbReference>
<evidence type="ECO:0000313" key="4">
    <source>
        <dbReference type="EMBL" id="MBA4602348.1"/>
    </source>
</evidence>
<keyword evidence="5" id="KW-1185">Reference proteome</keyword>
<feature type="domain" description="Nudix hydrolase" evidence="3">
    <location>
        <begin position="5"/>
        <end position="135"/>
    </location>
</feature>
<evidence type="ECO:0000256" key="2">
    <source>
        <dbReference type="ARBA" id="ARBA00022801"/>
    </source>
</evidence>
<dbReference type="PANTHER" id="PTHR43046">
    <property type="entry name" value="GDP-MANNOSE MANNOSYL HYDROLASE"/>
    <property type="match status" value="1"/>
</dbReference>
<dbReference type="InterPro" id="IPR015797">
    <property type="entry name" value="NUDIX_hydrolase-like_dom_sf"/>
</dbReference>
<protein>
    <submittedName>
        <fullName evidence="4">NUDIX domain-containing protein</fullName>
    </submittedName>
</protein>
<keyword evidence="2" id="KW-0378">Hydrolase</keyword>
<evidence type="ECO:0000256" key="1">
    <source>
        <dbReference type="ARBA" id="ARBA00001946"/>
    </source>
</evidence>
<dbReference type="Gene3D" id="3.90.79.10">
    <property type="entry name" value="Nucleoside Triphosphate Pyrophosphohydrolase"/>
    <property type="match status" value="1"/>
</dbReference>
<evidence type="ECO:0000259" key="3">
    <source>
        <dbReference type="PROSITE" id="PS51462"/>
    </source>
</evidence>
<dbReference type="AlphaFoldDB" id="A0A7W2ARA2"/>
<dbReference type="InterPro" id="IPR000086">
    <property type="entry name" value="NUDIX_hydrolase_dom"/>
</dbReference>
<gene>
    <name evidence="4" type="ORF">H2C83_08460</name>
</gene>
<comment type="cofactor">
    <cofactor evidence="1">
        <name>Mg(2+)</name>
        <dbReference type="ChEBI" id="CHEBI:18420"/>
    </cofactor>
</comment>
<dbReference type="EMBL" id="JACEOL010000029">
    <property type="protein sequence ID" value="MBA4602348.1"/>
    <property type="molecule type" value="Genomic_DNA"/>
</dbReference>
<organism evidence="4 5">
    <name type="scientific">Thermoactinomyces mirandus</name>
    <dbReference type="NCBI Taxonomy" id="2756294"/>
    <lineage>
        <taxon>Bacteria</taxon>
        <taxon>Bacillati</taxon>
        <taxon>Bacillota</taxon>
        <taxon>Bacilli</taxon>
        <taxon>Bacillales</taxon>
        <taxon>Thermoactinomycetaceae</taxon>
        <taxon>Thermoactinomyces</taxon>
    </lineage>
</organism>
<comment type="caution">
    <text evidence="4">The sequence shown here is derived from an EMBL/GenBank/DDBJ whole genome shotgun (WGS) entry which is preliminary data.</text>
</comment>
<proteinExistence type="predicted"/>